<feature type="compositionally biased region" description="Low complexity" evidence="1">
    <location>
        <begin position="44"/>
        <end position="57"/>
    </location>
</feature>
<dbReference type="EMBL" id="MDER01000101">
    <property type="protein sequence ID" value="ODP26027.1"/>
    <property type="molecule type" value="Genomic_DNA"/>
</dbReference>
<feature type="transmembrane region" description="Helical" evidence="2">
    <location>
        <begin position="6"/>
        <end position="22"/>
    </location>
</feature>
<organism evidence="3 4">
    <name type="scientific">Paenibacillus nuruki</name>
    <dbReference type="NCBI Taxonomy" id="1886670"/>
    <lineage>
        <taxon>Bacteria</taxon>
        <taxon>Bacillati</taxon>
        <taxon>Bacillota</taxon>
        <taxon>Bacilli</taxon>
        <taxon>Bacillales</taxon>
        <taxon>Paenibacillaceae</taxon>
        <taxon>Paenibacillus</taxon>
    </lineage>
</organism>
<name>A0A1E3KWX1_9BACL</name>
<keyword evidence="2" id="KW-0812">Transmembrane</keyword>
<keyword evidence="4" id="KW-1185">Reference proteome</keyword>
<reference evidence="3 4" key="1">
    <citation type="submission" date="2016-08" db="EMBL/GenBank/DDBJ databases">
        <title>Genome sequencing of Paenibacillus sp. TI45-13ar, isolated from Korean traditional nuruk.</title>
        <authorList>
            <person name="Kim S.-J."/>
        </authorList>
    </citation>
    <scope>NUCLEOTIDE SEQUENCE [LARGE SCALE GENOMIC DNA]</scope>
    <source>
        <strain evidence="3 4">TI45-13ar</strain>
    </source>
</reference>
<keyword evidence="2" id="KW-0472">Membrane</keyword>
<evidence type="ECO:0000256" key="2">
    <source>
        <dbReference type="SAM" id="Phobius"/>
    </source>
</evidence>
<dbReference type="PATRIC" id="fig|1886670.3.peg.4650"/>
<gene>
    <name evidence="3" type="ORF">PTI45_04636</name>
</gene>
<keyword evidence="2" id="KW-1133">Transmembrane helix</keyword>
<dbReference type="STRING" id="1886670.PTI45_04636"/>
<dbReference type="Proteomes" id="UP000094578">
    <property type="component" value="Unassembled WGS sequence"/>
</dbReference>
<feature type="region of interest" description="Disordered" evidence="1">
    <location>
        <begin position="44"/>
        <end position="64"/>
    </location>
</feature>
<comment type="caution">
    <text evidence="3">The sequence shown here is derived from an EMBL/GenBank/DDBJ whole genome shotgun (WGS) entry which is preliminary data.</text>
</comment>
<evidence type="ECO:0000313" key="3">
    <source>
        <dbReference type="EMBL" id="ODP26027.1"/>
    </source>
</evidence>
<proteinExistence type="predicted"/>
<sequence length="307" mass="35480">MQIYVFIMFGILLLTIGIMLVAKKRMDRNEPAFGWKRKQHLEETNSNASTSATVANSKGEDKKLKKERDAMKELIGIEDIKYGIYEQKNNEYCVVIETDSVNFDLLSETARQSIILAYSSLFRVIRFPLQILGQAVRQDLRKEEARWKQNLAKGNKATEKYGEDVINFVKDQSENIFQISRKVFYVVSFIPQPSKMGALTVEKRNEMIRNELYSRAEVVRGQLRQCQINTTLLDSLKAGEVMKRALNRDRMIMHPMESLITHGKEKLSSYITVDVASIPDLERLVYDVQEVIENVKALEQEKESERT</sequence>
<evidence type="ECO:0000313" key="4">
    <source>
        <dbReference type="Proteomes" id="UP000094578"/>
    </source>
</evidence>
<protein>
    <submittedName>
        <fullName evidence="3">Uncharacterized protein</fullName>
    </submittedName>
</protein>
<accession>A0A1E3KWX1</accession>
<dbReference type="AlphaFoldDB" id="A0A1E3KWX1"/>
<dbReference type="RefSeq" id="WP_069329934.1">
    <property type="nucleotide sequence ID" value="NZ_MDER01000101.1"/>
</dbReference>
<evidence type="ECO:0000256" key="1">
    <source>
        <dbReference type="SAM" id="MobiDB-lite"/>
    </source>
</evidence>